<accession>A0A7X4HBF0</accession>
<keyword evidence="3" id="KW-1185">Reference proteome</keyword>
<feature type="non-terminal residue" evidence="2">
    <location>
        <position position="54"/>
    </location>
</feature>
<gene>
    <name evidence="2" type="ORF">GTP77_12490</name>
</gene>
<proteinExistence type="predicted"/>
<dbReference type="InterPro" id="IPR027383">
    <property type="entry name" value="Znf_put"/>
</dbReference>
<organism evidence="2 3">
    <name type="scientific">Pseudoduganella aquatica</name>
    <dbReference type="NCBI Taxonomy" id="2660641"/>
    <lineage>
        <taxon>Bacteria</taxon>
        <taxon>Pseudomonadati</taxon>
        <taxon>Pseudomonadota</taxon>
        <taxon>Betaproteobacteria</taxon>
        <taxon>Burkholderiales</taxon>
        <taxon>Oxalobacteraceae</taxon>
        <taxon>Telluria group</taxon>
        <taxon>Pseudoduganella</taxon>
    </lineage>
</organism>
<evidence type="ECO:0000313" key="3">
    <source>
        <dbReference type="Proteomes" id="UP000450676"/>
    </source>
</evidence>
<evidence type="ECO:0000313" key="2">
    <source>
        <dbReference type="EMBL" id="MYN08151.1"/>
    </source>
</evidence>
<comment type="caution">
    <text evidence="2">The sequence shown here is derived from an EMBL/GenBank/DDBJ whole genome shotgun (WGS) entry which is preliminary data.</text>
</comment>
<dbReference type="Pfam" id="PF13490">
    <property type="entry name" value="zf-HC2"/>
    <property type="match status" value="1"/>
</dbReference>
<feature type="domain" description="Putative zinc-finger" evidence="1">
    <location>
        <begin position="7"/>
        <end position="26"/>
    </location>
</feature>
<protein>
    <recommendedName>
        <fullName evidence="1">Putative zinc-finger domain-containing protein</fullName>
    </recommendedName>
</protein>
<dbReference type="AlphaFoldDB" id="A0A7X4HBF0"/>
<dbReference type="EMBL" id="WWCU01000012">
    <property type="protein sequence ID" value="MYN08151.1"/>
    <property type="molecule type" value="Genomic_DNA"/>
</dbReference>
<sequence>MSFSDDILMAYADGELDQATRRAVEAAALRDAVLAQRLARFQAARQRLAAPRRG</sequence>
<dbReference type="Proteomes" id="UP000450676">
    <property type="component" value="Unassembled WGS sequence"/>
</dbReference>
<reference evidence="2 3" key="1">
    <citation type="submission" date="2019-12" db="EMBL/GenBank/DDBJ databases">
        <title>Novel species isolated from a subtropical stream in China.</title>
        <authorList>
            <person name="Lu H."/>
        </authorList>
    </citation>
    <scope>NUCLEOTIDE SEQUENCE [LARGE SCALE GENOMIC DNA]</scope>
    <source>
        <strain evidence="2 3">FT127W</strain>
    </source>
</reference>
<name>A0A7X4HBF0_9BURK</name>
<dbReference type="RefSeq" id="WP_371869356.1">
    <property type="nucleotide sequence ID" value="NZ_WWCU01000012.1"/>
</dbReference>
<evidence type="ECO:0000259" key="1">
    <source>
        <dbReference type="Pfam" id="PF13490"/>
    </source>
</evidence>